<evidence type="ECO:0000256" key="3">
    <source>
        <dbReference type="ARBA" id="ARBA00022692"/>
    </source>
</evidence>
<comment type="similarity">
    <text evidence="2">Belongs to the oxidase-dependent Fe transporter (OFeT) (TC 9.A.10.1) family.</text>
</comment>
<evidence type="ECO:0000256" key="4">
    <source>
        <dbReference type="ARBA" id="ARBA00022989"/>
    </source>
</evidence>
<protein>
    <submittedName>
        <fullName evidence="7">Uncharacterized protein</fullName>
    </submittedName>
</protein>
<gene>
    <name evidence="7" type="ORF">SDC9_145480</name>
</gene>
<evidence type="ECO:0000256" key="6">
    <source>
        <dbReference type="SAM" id="Phobius"/>
    </source>
</evidence>
<feature type="transmembrane region" description="Helical" evidence="6">
    <location>
        <begin position="12"/>
        <end position="36"/>
    </location>
</feature>
<feature type="transmembrane region" description="Helical" evidence="6">
    <location>
        <begin position="97"/>
        <end position="120"/>
    </location>
</feature>
<accession>A0A645EA01</accession>
<keyword evidence="4 6" id="KW-1133">Transmembrane helix</keyword>
<dbReference type="EMBL" id="VSSQ01044469">
    <property type="protein sequence ID" value="MPM98295.1"/>
    <property type="molecule type" value="Genomic_DNA"/>
</dbReference>
<proteinExistence type="inferred from homology"/>
<dbReference type="GO" id="GO:0015093">
    <property type="term" value="F:ferrous iron transmembrane transporter activity"/>
    <property type="evidence" value="ECO:0007669"/>
    <property type="project" value="TreeGrafter"/>
</dbReference>
<reference evidence="7" key="1">
    <citation type="submission" date="2019-08" db="EMBL/GenBank/DDBJ databases">
        <authorList>
            <person name="Kucharzyk K."/>
            <person name="Murdoch R.W."/>
            <person name="Higgins S."/>
            <person name="Loffler F."/>
        </authorList>
    </citation>
    <scope>NUCLEOTIDE SEQUENCE</scope>
</reference>
<evidence type="ECO:0000256" key="5">
    <source>
        <dbReference type="ARBA" id="ARBA00023136"/>
    </source>
</evidence>
<evidence type="ECO:0000256" key="2">
    <source>
        <dbReference type="ARBA" id="ARBA00008333"/>
    </source>
</evidence>
<dbReference type="GO" id="GO:0033573">
    <property type="term" value="C:high-affinity iron permease complex"/>
    <property type="evidence" value="ECO:0007669"/>
    <property type="project" value="InterPro"/>
</dbReference>
<evidence type="ECO:0000313" key="7">
    <source>
        <dbReference type="EMBL" id="MPM98295.1"/>
    </source>
</evidence>
<keyword evidence="3 6" id="KW-0812">Transmembrane</keyword>
<feature type="transmembrane region" description="Helical" evidence="6">
    <location>
        <begin position="48"/>
        <end position="77"/>
    </location>
</feature>
<dbReference type="InterPro" id="IPR004923">
    <property type="entry name" value="FTR1/Fip1/EfeU"/>
</dbReference>
<name>A0A645EA01_9ZZZZ</name>
<evidence type="ECO:0000256" key="1">
    <source>
        <dbReference type="ARBA" id="ARBA00004141"/>
    </source>
</evidence>
<comment type="subcellular location">
    <subcellularLocation>
        <location evidence="1">Membrane</location>
        <topology evidence="1">Multi-pass membrane protein</topology>
    </subcellularLocation>
</comment>
<sequence length="140" mass="15227">MVLFLQALVLEGNIQLVMLGIGVGLAATLLIGLITFKLQAHLPYMQMLVITGMMIGAVLLIMIGKTVHVLQVVGWLPTSPIGSIVLPYWSGTWLGTYATWEGVLLQFVAGAFVIGSYYFAEGKRTGKPGSLLKRAFNFKR</sequence>
<comment type="caution">
    <text evidence="7">The sequence shown here is derived from an EMBL/GenBank/DDBJ whole genome shotgun (WGS) entry which is preliminary data.</text>
</comment>
<organism evidence="7">
    <name type="scientific">bioreactor metagenome</name>
    <dbReference type="NCBI Taxonomy" id="1076179"/>
    <lineage>
        <taxon>unclassified sequences</taxon>
        <taxon>metagenomes</taxon>
        <taxon>ecological metagenomes</taxon>
    </lineage>
</organism>
<dbReference type="PANTHER" id="PTHR31632">
    <property type="entry name" value="IRON TRANSPORTER FTH1"/>
    <property type="match status" value="1"/>
</dbReference>
<dbReference type="AlphaFoldDB" id="A0A645EA01"/>
<dbReference type="PANTHER" id="PTHR31632:SF2">
    <property type="entry name" value="PLASMA MEMBRANE IRON PERMEASE"/>
    <property type="match status" value="1"/>
</dbReference>
<keyword evidence="5 6" id="KW-0472">Membrane</keyword>